<dbReference type="OrthoDB" id="2886731at2"/>
<evidence type="ECO:0000313" key="3">
    <source>
        <dbReference type="EMBL" id="SDH47239.1"/>
    </source>
</evidence>
<dbReference type="Proteomes" id="UP000826616">
    <property type="component" value="Chromosome"/>
</dbReference>
<dbReference type="Gene3D" id="1.10.287.1060">
    <property type="entry name" value="ESAT-6-like"/>
    <property type="match status" value="1"/>
</dbReference>
<evidence type="ECO:0000313" key="4">
    <source>
        <dbReference type="Proteomes" id="UP000198956"/>
    </source>
</evidence>
<evidence type="ECO:0000313" key="5">
    <source>
        <dbReference type="Proteomes" id="UP000826616"/>
    </source>
</evidence>
<keyword evidence="5" id="KW-1185">Reference proteome</keyword>
<dbReference type="InterPro" id="IPR036689">
    <property type="entry name" value="ESAT-6-like_sf"/>
</dbReference>
<name>A0A1G8CPT0_ANETH</name>
<keyword evidence="1" id="KW-0175">Coiled coil</keyword>
<reference evidence="3 4" key="1">
    <citation type="submission" date="2016-10" db="EMBL/GenBank/DDBJ databases">
        <authorList>
            <person name="de Groot N.N."/>
        </authorList>
    </citation>
    <scope>NUCLEOTIDE SEQUENCE [LARGE SCALE GENOMIC DNA]</scope>
    <source>
        <strain evidence="3 4">L 420-91</strain>
    </source>
</reference>
<sequence length="92" mass="10880">MDSHRVLALANRYRQAANQVMEIQGRIKGTVEWNGAEWKGKRRERFNSDYQETIQAFQRYVRDLQITSDELEKAAVRIEELKKELAKQQQKG</sequence>
<organism evidence="3 4">
    <name type="scientific">Aneurinibacillus thermoaerophilus</name>
    <dbReference type="NCBI Taxonomy" id="143495"/>
    <lineage>
        <taxon>Bacteria</taxon>
        <taxon>Bacillati</taxon>
        <taxon>Bacillota</taxon>
        <taxon>Bacilli</taxon>
        <taxon>Bacillales</taxon>
        <taxon>Paenibacillaceae</taxon>
        <taxon>Aneurinibacillus group</taxon>
        <taxon>Aneurinibacillus</taxon>
    </lineage>
</organism>
<accession>A0A1G8CPT0</accession>
<dbReference type="Pfam" id="PF06013">
    <property type="entry name" value="WXG100"/>
    <property type="match status" value="1"/>
</dbReference>
<dbReference type="EMBL" id="FNDE01000027">
    <property type="protein sequence ID" value="SDH47239.1"/>
    <property type="molecule type" value="Genomic_DNA"/>
</dbReference>
<feature type="coiled-coil region" evidence="1">
    <location>
        <begin position="61"/>
        <end position="91"/>
    </location>
</feature>
<dbReference type="Proteomes" id="UP000198956">
    <property type="component" value="Unassembled WGS sequence"/>
</dbReference>
<dbReference type="InterPro" id="IPR010310">
    <property type="entry name" value="T7SS_ESAT-6-like"/>
</dbReference>
<dbReference type="SUPFAM" id="SSF140453">
    <property type="entry name" value="EsxAB dimer-like"/>
    <property type="match status" value="1"/>
</dbReference>
<dbReference type="EMBL" id="CP080764">
    <property type="protein sequence ID" value="QYY42374.1"/>
    <property type="molecule type" value="Genomic_DNA"/>
</dbReference>
<gene>
    <name evidence="2" type="ORF">K3F53_16215</name>
    <name evidence="3" type="ORF">SAMN04489735_10276</name>
</gene>
<proteinExistence type="predicted"/>
<evidence type="ECO:0000256" key="1">
    <source>
        <dbReference type="SAM" id="Coils"/>
    </source>
</evidence>
<dbReference type="AlphaFoldDB" id="A0A1G8CPT0"/>
<dbReference type="RefSeq" id="WP_057897627.1">
    <property type="nucleotide sequence ID" value="NZ_CP080764.1"/>
</dbReference>
<evidence type="ECO:0000313" key="2">
    <source>
        <dbReference type="EMBL" id="QYY42374.1"/>
    </source>
</evidence>
<dbReference type="GeneID" id="97142926"/>
<reference evidence="2 5" key="2">
    <citation type="submission" date="2021-08" db="EMBL/GenBank/DDBJ databases">
        <title>Complete genome sequence of the strain Aneurinibacillus thermoaerophilus CCM 8960.</title>
        <authorList>
            <person name="Musilova J."/>
            <person name="Kourilova X."/>
            <person name="Pernicova I."/>
            <person name="Bezdicek M."/>
            <person name="Lengerova M."/>
            <person name="Obruca S."/>
            <person name="Sedlar K."/>
        </authorList>
    </citation>
    <scope>NUCLEOTIDE SEQUENCE [LARGE SCALE GENOMIC DNA]</scope>
    <source>
        <strain evidence="2 5">CCM 8960</strain>
    </source>
</reference>
<protein>
    <submittedName>
        <fullName evidence="3">WXG100 family type VII secretion target</fullName>
    </submittedName>
</protein>